<dbReference type="AlphaFoldDB" id="A0A8J8CMW9"/>
<evidence type="ECO:0000313" key="1">
    <source>
        <dbReference type="EMBL" id="NDJ17807.1"/>
    </source>
</evidence>
<gene>
    <name evidence="1" type="ORF">GS601_10965</name>
</gene>
<evidence type="ECO:0000313" key="2">
    <source>
        <dbReference type="Proteomes" id="UP000646053"/>
    </source>
</evidence>
<organism evidence="1 2">
    <name type="scientific">Myxacorys almedinensis A</name>
    <dbReference type="NCBI Taxonomy" id="2690445"/>
    <lineage>
        <taxon>Bacteria</taxon>
        <taxon>Bacillati</taxon>
        <taxon>Cyanobacteriota</taxon>
        <taxon>Cyanophyceae</taxon>
        <taxon>Leptolyngbyales</taxon>
        <taxon>Leptolyngbyaceae</taxon>
        <taxon>Myxacorys</taxon>
        <taxon>Myxacorys almedinensis</taxon>
    </lineage>
</organism>
<accession>A0A8J8CMW9</accession>
<dbReference type="EMBL" id="WVIE01000010">
    <property type="protein sequence ID" value="NDJ17807.1"/>
    <property type="molecule type" value="Genomic_DNA"/>
</dbReference>
<sequence>MRSKFPFGLVLLFGVLFIGFGDRILPSAIGQYSLQTRSVIDNTLIGLFPSWRPKTNPHKRTRDAIDRIEKQSK</sequence>
<protein>
    <submittedName>
        <fullName evidence="1">Uncharacterized protein</fullName>
    </submittedName>
</protein>
<keyword evidence="2" id="KW-1185">Reference proteome</keyword>
<dbReference type="RefSeq" id="WP_162423314.1">
    <property type="nucleotide sequence ID" value="NZ_WVIE01000010.1"/>
</dbReference>
<dbReference type="Proteomes" id="UP000646053">
    <property type="component" value="Unassembled WGS sequence"/>
</dbReference>
<proteinExistence type="predicted"/>
<comment type="caution">
    <text evidence="1">The sequence shown here is derived from an EMBL/GenBank/DDBJ whole genome shotgun (WGS) entry which is preliminary data.</text>
</comment>
<name>A0A8J8CMW9_9CYAN</name>
<reference evidence="1" key="1">
    <citation type="submission" date="2019-12" db="EMBL/GenBank/DDBJ databases">
        <title>High-Quality draft genome sequences of three cyanobacteria isolated from the limestone walls of the Old Cathedral of Coimbra.</title>
        <authorList>
            <person name="Tiago I."/>
            <person name="Soares F."/>
            <person name="Portugal A."/>
        </authorList>
    </citation>
    <scope>NUCLEOTIDE SEQUENCE</scope>
    <source>
        <strain evidence="1">A</strain>
    </source>
</reference>